<feature type="domain" description="Retrotransposon gag" evidence="1">
    <location>
        <begin position="50"/>
        <end position="143"/>
    </location>
</feature>
<dbReference type="Pfam" id="PF03732">
    <property type="entry name" value="Retrotrans_gag"/>
    <property type="match status" value="1"/>
</dbReference>
<protein>
    <recommendedName>
        <fullName evidence="1">Retrotransposon gag domain-containing protein</fullName>
    </recommendedName>
</protein>
<gene>
    <name evidence="3" type="primary">LOC107947880</name>
</gene>
<dbReference type="PaxDb" id="3635-A0A1U8NFR1"/>
<dbReference type="AlphaFoldDB" id="A0A1U8NFR1"/>
<reference evidence="2" key="1">
    <citation type="journal article" date="2020" name="Nat. Genet.">
        <title>Genomic diversifications of five Gossypium allopolyploid species and their impact on cotton improvement.</title>
        <authorList>
            <person name="Chen Z.J."/>
            <person name="Sreedasyam A."/>
            <person name="Ando A."/>
            <person name="Song Q."/>
            <person name="De Santiago L.M."/>
            <person name="Hulse-Kemp A.M."/>
            <person name="Ding M."/>
            <person name="Ye W."/>
            <person name="Kirkbride R.C."/>
            <person name="Jenkins J."/>
            <person name="Plott C."/>
            <person name="Lovell J."/>
            <person name="Lin Y.M."/>
            <person name="Vaughn R."/>
            <person name="Liu B."/>
            <person name="Simpson S."/>
            <person name="Scheffler B.E."/>
            <person name="Wen L."/>
            <person name="Saski C.A."/>
            <person name="Grover C.E."/>
            <person name="Hu G."/>
            <person name="Conover J.L."/>
            <person name="Carlson J.W."/>
            <person name="Shu S."/>
            <person name="Boston L.B."/>
            <person name="Williams M."/>
            <person name="Peterson D.G."/>
            <person name="McGee K."/>
            <person name="Jones D.C."/>
            <person name="Wendel J.F."/>
            <person name="Stelly D.M."/>
            <person name="Grimwood J."/>
            <person name="Schmutz J."/>
        </authorList>
    </citation>
    <scope>NUCLEOTIDE SEQUENCE [LARGE SCALE GENOMIC DNA]</scope>
    <source>
        <strain evidence="2">cv. TM-1</strain>
    </source>
</reference>
<proteinExistence type="predicted"/>
<evidence type="ECO:0000313" key="2">
    <source>
        <dbReference type="Proteomes" id="UP000818029"/>
    </source>
</evidence>
<dbReference type="PANTHER" id="PTHR34482:SF36">
    <property type="entry name" value="RETROTRANSPOSON GAG DOMAIN-CONTAINING PROTEIN"/>
    <property type="match status" value="1"/>
</dbReference>
<dbReference type="RefSeq" id="XP_016737876.1">
    <property type="nucleotide sequence ID" value="XM_016882387.1"/>
</dbReference>
<name>A0A1U8NFR1_GOSHI</name>
<dbReference type="PANTHER" id="PTHR34482">
    <property type="entry name" value="DNA DAMAGE-INDUCIBLE PROTEIN 1-LIKE"/>
    <property type="match status" value="1"/>
</dbReference>
<dbReference type="Proteomes" id="UP000818029">
    <property type="component" value="Chromosome A04"/>
</dbReference>
<dbReference type="InterPro" id="IPR005162">
    <property type="entry name" value="Retrotrans_gag_dom"/>
</dbReference>
<dbReference type="GeneID" id="107947880"/>
<accession>A0A1U8NFR1</accession>
<dbReference type="OrthoDB" id="2272416at2759"/>
<sequence length="218" mass="24946">MLRILERATRPNSGSGAEGVAPSVAEYWLEATERIMDDMDCTLEQKSKGAVFLLRDEAYQWWLTVKEGTQPNRLTWEFFKTTFQRKYVGVSYVDARRSEFLNLTQGDQSVAEYEGKFLRFSRYARGIVVSEYERCAGFEDGLRDNLRVLIAPQRERKFYVLVEKAEIAEDVKRAKCQNRDRERDIGSTHSYIASTVSGNLGITVENTMSEVTVLSPLG</sequence>
<keyword evidence="2" id="KW-1185">Reference proteome</keyword>
<evidence type="ECO:0000313" key="3">
    <source>
        <dbReference type="RefSeq" id="XP_016737876.1"/>
    </source>
</evidence>
<organism evidence="2 3">
    <name type="scientific">Gossypium hirsutum</name>
    <name type="common">Upland cotton</name>
    <name type="synonym">Gossypium mexicanum</name>
    <dbReference type="NCBI Taxonomy" id="3635"/>
    <lineage>
        <taxon>Eukaryota</taxon>
        <taxon>Viridiplantae</taxon>
        <taxon>Streptophyta</taxon>
        <taxon>Embryophyta</taxon>
        <taxon>Tracheophyta</taxon>
        <taxon>Spermatophyta</taxon>
        <taxon>Magnoliopsida</taxon>
        <taxon>eudicotyledons</taxon>
        <taxon>Gunneridae</taxon>
        <taxon>Pentapetalae</taxon>
        <taxon>rosids</taxon>
        <taxon>malvids</taxon>
        <taxon>Malvales</taxon>
        <taxon>Malvaceae</taxon>
        <taxon>Malvoideae</taxon>
        <taxon>Gossypium</taxon>
    </lineage>
</organism>
<reference evidence="3" key="2">
    <citation type="submission" date="2025-08" db="UniProtKB">
        <authorList>
            <consortium name="RefSeq"/>
        </authorList>
    </citation>
    <scope>IDENTIFICATION</scope>
</reference>
<evidence type="ECO:0000259" key="1">
    <source>
        <dbReference type="Pfam" id="PF03732"/>
    </source>
</evidence>
<dbReference type="KEGG" id="ghi:107947880"/>